<dbReference type="Proteomes" id="UP001610411">
    <property type="component" value="Unassembled WGS sequence"/>
</dbReference>
<feature type="domain" description="Insulin-like" evidence="11">
    <location>
        <begin position="32"/>
        <end position="185"/>
    </location>
</feature>
<name>A0ABD2EQF2_DAUMA</name>
<keyword evidence="7" id="KW-0372">Hormone</keyword>
<keyword evidence="6" id="KW-0165">Cleavage on pair of basic residues</keyword>
<dbReference type="PRINTS" id="PR02004">
    <property type="entry name" value="RELAXIN"/>
</dbReference>
<evidence type="ECO:0000256" key="6">
    <source>
        <dbReference type="ARBA" id="ARBA00022685"/>
    </source>
</evidence>
<feature type="chain" id="PRO_5044885717" evidence="10">
    <location>
        <begin position="23"/>
        <end position="185"/>
    </location>
</feature>
<evidence type="ECO:0000256" key="2">
    <source>
        <dbReference type="ARBA" id="ARBA00004613"/>
    </source>
</evidence>
<evidence type="ECO:0000256" key="1">
    <source>
        <dbReference type="ARBA" id="ARBA00003311"/>
    </source>
</evidence>
<dbReference type="Pfam" id="PF00049">
    <property type="entry name" value="Insulin"/>
    <property type="match status" value="1"/>
</dbReference>
<evidence type="ECO:0000256" key="4">
    <source>
        <dbReference type="ARBA" id="ARBA00011207"/>
    </source>
</evidence>
<evidence type="ECO:0000313" key="12">
    <source>
        <dbReference type="EMBL" id="KAL2781473.1"/>
    </source>
</evidence>
<dbReference type="AlphaFoldDB" id="A0ABD2EQF2"/>
<comment type="function">
    <text evidence="1">Relaxin is an ovarian hormone that acts with estrogen to produce dilatation of the birth canal in many mammals. May be involved in remodeling of connective tissues during pregnancy, promoting growth of pubic ligaments and ripening of the cervix.</text>
</comment>
<dbReference type="GO" id="GO:0005576">
    <property type="term" value="C:extracellular region"/>
    <property type="evidence" value="ECO:0007669"/>
    <property type="project" value="UniProtKB-SubCell"/>
</dbReference>
<dbReference type="SUPFAM" id="SSF56994">
    <property type="entry name" value="Insulin-like"/>
    <property type="match status" value="1"/>
</dbReference>
<comment type="subcellular location">
    <subcellularLocation>
        <location evidence="2 9">Secreted</location>
    </subcellularLocation>
</comment>
<evidence type="ECO:0000256" key="10">
    <source>
        <dbReference type="SAM" id="SignalP"/>
    </source>
</evidence>
<dbReference type="InterPro" id="IPR022421">
    <property type="entry name" value="Relaxin"/>
</dbReference>
<dbReference type="CDD" id="cd04365">
    <property type="entry name" value="IlGF_relaxin_like"/>
    <property type="match status" value="1"/>
</dbReference>
<keyword evidence="10" id="KW-0732">Signal</keyword>
<gene>
    <name evidence="12" type="ORF">WCI35_010120</name>
</gene>
<evidence type="ECO:0000313" key="13">
    <source>
        <dbReference type="Proteomes" id="UP001610411"/>
    </source>
</evidence>
<feature type="signal peptide" evidence="10">
    <location>
        <begin position="1"/>
        <end position="22"/>
    </location>
</feature>
<keyword evidence="5 9" id="KW-0964">Secreted</keyword>
<proteinExistence type="inferred from homology"/>
<evidence type="ECO:0000256" key="8">
    <source>
        <dbReference type="ARBA" id="ARBA00023157"/>
    </source>
</evidence>
<protein>
    <submittedName>
        <fullName evidence="12">Prorelaxin H1 preproprotein</fullName>
    </submittedName>
</protein>
<dbReference type="PANTHER" id="PTHR12004">
    <property type="entry name" value="RELAXIN"/>
    <property type="match status" value="1"/>
</dbReference>
<accession>A0ABD2EQF2</accession>
<keyword evidence="13" id="KW-1185">Reference proteome</keyword>
<dbReference type="EMBL" id="JBFSEQ010000003">
    <property type="protein sequence ID" value="KAL2781473.1"/>
    <property type="molecule type" value="Genomic_DNA"/>
</dbReference>
<evidence type="ECO:0000256" key="5">
    <source>
        <dbReference type="ARBA" id="ARBA00022525"/>
    </source>
</evidence>
<dbReference type="InterPro" id="IPR022353">
    <property type="entry name" value="Insulin_CS"/>
</dbReference>
<dbReference type="GO" id="GO:0005179">
    <property type="term" value="F:hormone activity"/>
    <property type="evidence" value="ECO:0007669"/>
    <property type="project" value="UniProtKB-KW"/>
</dbReference>
<dbReference type="PANTHER" id="PTHR12004:SF13">
    <property type="entry name" value="PRORELAXIN H2"/>
    <property type="match status" value="1"/>
</dbReference>
<organism evidence="12 13">
    <name type="scientific">Daubentonia madagascariensis</name>
    <name type="common">Aye-aye</name>
    <name type="synonym">Sciurus madagascariensis</name>
    <dbReference type="NCBI Taxonomy" id="31869"/>
    <lineage>
        <taxon>Eukaryota</taxon>
        <taxon>Metazoa</taxon>
        <taxon>Chordata</taxon>
        <taxon>Craniata</taxon>
        <taxon>Vertebrata</taxon>
        <taxon>Euteleostomi</taxon>
        <taxon>Mammalia</taxon>
        <taxon>Eutheria</taxon>
        <taxon>Euarchontoglires</taxon>
        <taxon>Primates</taxon>
        <taxon>Strepsirrhini</taxon>
        <taxon>Chiromyiformes</taxon>
        <taxon>Daubentoniidae</taxon>
        <taxon>Daubentonia</taxon>
    </lineage>
</organism>
<keyword evidence="8" id="KW-1015">Disulfide bond</keyword>
<dbReference type="InterPro" id="IPR016179">
    <property type="entry name" value="Insulin-like"/>
</dbReference>
<dbReference type="InterPro" id="IPR036438">
    <property type="entry name" value="Insulin-like_sf"/>
</dbReference>
<comment type="subunit">
    <text evidence="4">Heterodimer of a B chain and an A chain linked by two disulfide bonds.</text>
</comment>
<comment type="similarity">
    <text evidence="3 9">Belongs to the insulin family.</text>
</comment>
<evidence type="ECO:0000256" key="9">
    <source>
        <dbReference type="RuleBase" id="RU000406"/>
    </source>
</evidence>
<evidence type="ECO:0000256" key="7">
    <source>
        <dbReference type="ARBA" id="ARBA00022702"/>
    </source>
</evidence>
<reference evidence="12 13" key="1">
    <citation type="journal article" date="2024" name="G3 (Bethesda)">
        <title>A hybrid genome assembly of the endangered aye-aye (Daubentonia madagascariensis).</title>
        <authorList>
            <person name="Versoza C.J."/>
            <person name="Pfeifer S.P."/>
        </authorList>
    </citation>
    <scope>NUCLEOTIDE SEQUENCE [LARGE SCALE GENOMIC DNA]</scope>
    <source>
        <strain evidence="12">6821</strain>
    </source>
</reference>
<sequence>MPRLFLFHLLGVWLLLSQLSRAKQAEGMDEIIKLCGRELVRLQIDICGRSSLGRMALSQKEPPLGSVPKSEIVPSFINKDAETLNMMSEFIANLPQELKATQSERQPSLQELQQYLPTLKDLNLSFEEFKKIIHNRQREAEDSSPSELKYLGLDTYSRKKRDSRMSLFEKCCQIGCNRKSLFQLC</sequence>
<comment type="caution">
    <text evidence="12">The sequence shown here is derived from an EMBL/GenBank/DDBJ whole genome shotgun (WGS) entry which is preliminary data.</text>
</comment>
<dbReference type="PROSITE" id="PS00262">
    <property type="entry name" value="INSULIN"/>
    <property type="match status" value="1"/>
</dbReference>
<dbReference type="SMART" id="SM00078">
    <property type="entry name" value="IlGF"/>
    <property type="match status" value="1"/>
</dbReference>
<evidence type="ECO:0000259" key="11">
    <source>
        <dbReference type="SMART" id="SM00078"/>
    </source>
</evidence>
<dbReference type="CDD" id="cd00101">
    <property type="entry name" value="IlGF_like"/>
    <property type="match status" value="1"/>
</dbReference>
<dbReference type="InterPro" id="IPR051042">
    <property type="entry name" value="Repro_Hormone_Insulin-like"/>
</dbReference>
<evidence type="ECO:0000256" key="3">
    <source>
        <dbReference type="ARBA" id="ARBA00009034"/>
    </source>
</evidence>